<dbReference type="FunFam" id="2.110.10.10:FF:000009">
    <property type="entry name" value="Hemopexin"/>
    <property type="match status" value="1"/>
</dbReference>
<feature type="repeat" description="Hemopexin" evidence="13">
    <location>
        <begin position="103"/>
        <end position="155"/>
    </location>
</feature>
<evidence type="ECO:0000256" key="4">
    <source>
        <dbReference type="ARBA" id="ARBA00013632"/>
    </source>
</evidence>
<dbReference type="GO" id="GO:0005615">
    <property type="term" value="C:extracellular space"/>
    <property type="evidence" value="ECO:0007669"/>
    <property type="project" value="TreeGrafter"/>
</dbReference>
<dbReference type="InterPro" id="IPR000585">
    <property type="entry name" value="Hemopexin-like_dom"/>
</dbReference>
<keyword evidence="16" id="KW-1185">Reference proteome</keyword>
<protein>
    <recommendedName>
        <fullName evidence="4">Hemopexin</fullName>
    </recommendedName>
</protein>
<evidence type="ECO:0000313" key="15">
    <source>
        <dbReference type="Ensembl" id="ENSSFAP00005047935.1"/>
    </source>
</evidence>
<dbReference type="InParanoid" id="A0A672J4F3"/>
<keyword evidence="8" id="KW-0479">Metal-binding</keyword>
<comment type="subcellular location">
    <subcellularLocation>
        <location evidence="2">Secreted</location>
    </subcellularLocation>
</comment>
<dbReference type="Ensembl" id="ENSSFAT00005049543.1">
    <property type="protein sequence ID" value="ENSSFAP00005047935.1"/>
    <property type="gene ID" value="ENSSFAG00005023025.1"/>
</dbReference>
<dbReference type="SUPFAM" id="SSF50923">
    <property type="entry name" value="Hemopexin-like domain"/>
    <property type="match status" value="2"/>
</dbReference>
<feature type="repeat" description="Hemopexin" evidence="13">
    <location>
        <begin position="199"/>
        <end position="245"/>
    </location>
</feature>
<evidence type="ECO:0000256" key="5">
    <source>
        <dbReference type="ARBA" id="ARBA00022448"/>
    </source>
</evidence>
<evidence type="ECO:0000313" key="16">
    <source>
        <dbReference type="Proteomes" id="UP000472267"/>
    </source>
</evidence>
<feature type="repeat" description="Hemopexin" evidence="13">
    <location>
        <begin position="352"/>
        <end position="394"/>
    </location>
</feature>
<dbReference type="AlphaFoldDB" id="A0A672J4F3"/>
<dbReference type="InterPro" id="IPR051298">
    <property type="entry name" value="Heme_transport/Cell_adhesion"/>
</dbReference>
<dbReference type="CDD" id="cd00094">
    <property type="entry name" value="HX"/>
    <property type="match status" value="1"/>
</dbReference>
<comment type="similarity">
    <text evidence="3">Belongs to the hemopexin family.</text>
</comment>
<keyword evidence="7" id="KW-0349">Heme</keyword>
<feature type="compositionally biased region" description="Basic and acidic residues" evidence="14">
    <location>
        <begin position="30"/>
        <end position="42"/>
    </location>
</feature>
<dbReference type="Proteomes" id="UP000472267">
    <property type="component" value="Unassembled WGS sequence"/>
</dbReference>
<evidence type="ECO:0000256" key="13">
    <source>
        <dbReference type="PROSITE-ProRule" id="PRU01011"/>
    </source>
</evidence>
<dbReference type="InterPro" id="IPR018487">
    <property type="entry name" value="Hemopexin-like_repeat"/>
</dbReference>
<keyword evidence="6" id="KW-0964">Secreted</keyword>
<dbReference type="PANTHER" id="PTHR22917">
    <property type="entry name" value="HEMOPEXIN DOMAIN-CONTAINING PROTEIN"/>
    <property type="match status" value="1"/>
</dbReference>
<name>A0A672J4F3_SALFA</name>
<evidence type="ECO:0000256" key="8">
    <source>
        <dbReference type="ARBA" id="ARBA00022723"/>
    </source>
</evidence>
<sequence>MPKAHCKNKKLPMPMLSCCTAALHSCPRGPDRDGHGHGHHQDAAPMPGSGPHIYRCQGLEFDAITPDENGNTFFFKGSHAWKGFHGPAQPFSEFFKGLESHHVHHVDAAFRRHDEENKDDHDHVYIFLDDKVFSFYNSTLEDGYPKPMQEDFDGVPTHLDAAVECPKGECMTDSVLFFKDVHIYDISTKTVKTKTWPHLPACTSAFRWLEHYYCFHGNNFTRFHPVTGEVSPGYPKDARNYFMKCPDFGKCHGGNGRVPKCNEVKLDAITTDDSGKTYLFSGKVIYYFYLSIFYLNLLPTWKEVTNGVDAVFSYTDKIYLIKGDLVYIYKSGAHYTLIADYPKSLRGELGVEGQVDAAFVCPNEHTVHVIQGGRIRDVDLTATPRVIQRDLPLPLVGIDASLCGADGVKIFKGSHYYHYESTRTLSTARIAPEPLPIIPALMGCDDSQ</sequence>
<dbReference type="PANTHER" id="PTHR22917:SF9">
    <property type="entry name" value="HEMOPEXIN"/>
    <property type="match status" value="1"/>
</dbReference>
<gene>
    <name evidence="15" type="primary">hpxb</name>
</gene>
<accession>A0A672J4F3</accession>
<dbReference type="Pfam" id="PF00045">
    <property type="entry name" value="Hemopexin"/>
    <property type="match status" value="1"/>
</dbReference>
<evidence type="ECO:0000256" key="14">
    <source>
        <dbReference type="SAM" id="MobiDB-lite"/>
    </source>
</evidence>
<dbReference type="InterPro" id="IPR036375">
    <property type="entry name" value="Hemopexin-like_dom_sf"/>
</dbReference>
<evidence type="ECO:0000256" key="10">
    <source>
        <dbReference type="ARBA" id="ARBA00022737"/>
    </source>
</evidence>
<proteinExistence type="inferred from homology"/>
<dbReference type="PROSITE" id="PS51642">
    <property type="entry name" value="HEMOPEXIN_2"/>
    <property type="match status" value="4"/>
</dbReference>
<keyword evidence="5" id="KW-0813">Transport</keyword>
<evidence type="ECO:0000256" key="2">
    <source>
        <dbReference type="ARBA" id="ARBA00004613"/>
    </source>
</evidence>
<evidence type="ECO:0000256" key="9">
    <source>
        <dbReference type="ARBA" id="ARBA00022729"/>
    </source>
</evidence>
<dbReference type="GO" id="GO:0046872">
    <property type="term" value="F:metal ion binding"/>
    <property type="evidence" value="ECO:0007669"/>
    <property type="project" value="UniProtKB-KW"/>
</dbReference>
<keyword evidence="9" id="KW-0732">Signal</keyword>
<dbReference type="Gene3D" id="2.110.10.10">
    <property type="entry name" value="Hemopexin-like domain"/>
    <property type="match status" value="2"/>
</dbReference>
<keyword evidence="10" id="KW-0677">Repeat</keyword>
<feature type="repeat" description="Hemopexin" evidence="13">
    <location>
        <begin position="58"/>
        <end position="98"/>
    </location>
</feature>
<evidence type="ECO:0000256" key="7">
    <source>
        <dbReference type="ARBA" id="ARBA00022617"/>
    </source>
</evidence>
<feature type="region of interest" description="Disordered" evidence="14">
    <location>
        <begin position="30"/>
        <end position="49"/>
    </location>
</feature>
<reference evidence="15" key="1">
    <citation type="submission" date="2025-08" db="UniProtKB">
        <authorList>
            <consortium name="Ensembl"/>
        </authorList>
    </citation>
    <scope>IDENTIFICATION</scope>
</reference>
<comment type="function">
    <text evidence="1">Binds heme and transports it to the liver for breakdown and iron recovery, after which the free hemopexin returns to the circulation.</text>
</comment>
<keyword evidence="12" id="KW-0325">Glycoprotein</keyword>
<evidence type="ECO:0000256" key="12">
    <source>
        <dbReference type="ARBA" id="ARBA00023180"/>
    </source>
</evidence>
<organism evidence="15 16">
    <name type="scientific">Salarias fasciatus</name>
    <name type="common">Jewelled blenny</name>
    <name type="synonym">Blennius fasciatus</name>
    <dbReference type="NCBI Taxonomy" id="181472"/>
    <lineage>
        <taxon>Eukaryota</taxon>
        <taxon>Metazoa</taxon>
        <taxon>Chordata</taxon>
        <taxon>Craniata</taxon>
        <taxon>Vertebrata</taxon>
        <taxon>Euteleostomi</taxon>
        <taxon>Actinopterygii</taxon>
        <taxon>Neopterygii</taxon>
        <taxon>Teleostei</taxon>
        <taxon>Neoteleostei</taxon>
        <taxon>Acanthomorphata</taxon>
        <taxon>Ovalentaria</taxon>
        <taxon>Blenniimorphae</taxon>
        <taxon>Blenniiformes</taxon>
        <taxon>Blennioidei</taxon>
        <taxon>Blenniidae</taxon>
        <taxon>Salariinae</taxon>
        <taxon>Salarias</taxon>
    </lineage>
</organism>
<evidence type="ECO:0000256" key="6">
    <source>
        <dbReference type="ARBA" id="ARBA00022525"/>
    </source>
</evidence>
<evidence type="ECO:0000256" key="1">
    <source>
        <dbReference type="ARBA" id="ARBA00002031"/>
    </source>
</evidence>
<evidence type="ECO:0000256" key="3">
    <source>
        <dbReference type="ARBA" id="ARBA00011072"/>
    </source>
</evidence>
<keyword evidence="11" id="KW-0408">Iron</keyword>
<reference evidence="15" key="2">
    <citation type="submission" date="2025-09" db="UniProtKB">
        <authorList>
            <consortium name="Ensembl"/>
        </authorList>
    </citation>
    <scope>IDENTIFICATION</scope>
</reference>
<dbReference type="OMA" id="CSSAMRW"/>
<evidence type="ECO:0000256" key="11">
    <source>
        <dbReference type="ARBA" id="ARBA00023004"/>
    </source>
</evidence>
<dbReference type="SMART" id="SM00120">
    <property type="entry name" value="HX"/>
    <property type="match status" value="5"/>
</dbReference>